<evidence type="ECO:0000256" key="1">
    <source>
        <dbReference type="ARBA" id="ARBA00022676"/>
    </source>
</evidence>
<reference evidence="5 6" key="2">
    <citation type="submission" date="2018-11" db="EMBL/GenBank/DDBJ databases">
        <authorList>
            <consortium name="Pathogen Informatics"/>
        </authorList>
    </citation>
    <scope>NUCLEOTIDE SEQUENCE [LARGE SCALE GENOMIC DNA]</scope>
    <source>
        <strain evidence="5 6">NST_G2</strain>
    </source>
</reference>
<dbReference type="Pfam" id="PF19745">
    <property type="entry name" value="FUT8_N_cat"/>
    <property type="match status" value="1"/>
</dbReference>
<evidence type="ECO:0000313" key="5">
    <source>
        <dbReference type="EMBL" id="VDM04406.1"/>
    </source>
</evidence>
<dbReference type="STRING" id="70667.A0A183TNH2"/>
<keyword evidence="2 3" id="KW-0808">Transferase</keyword>
<evidence type="ECO:0000313" key="6">
    <source>
        <dbReference type="Proteomes" id="UP000275846"/>
    </source>
</evidence>
<proteinExistence type="inferred from homology"/>
<evidence type="ECO:0000256" key="2">
    <source>
        <dbReference type="ARBA" id="ARBA00022679"/>
    </source>
</evidence>
<dbReference type="InterPro" id="IPR045573">
    <property type="entry name" value="Fut8_N_cat"/>
</dbReference>
<dbReference type="AlphaFoldDB" id="A0A183TNH2"/>
<reference evidence="7" key="1">
    <citation type="submission" date="2016-06" db="UniProtKB">
        <authorList>
            <consortium name="WormBaseParasite"/>
        </authorList>
    </citation>
    <scope>IDENTIFICATION</scope>
</reference>
<dbReference type="PROSITE" id="PS51659">
    <property type="entry name" value="GT23"/>
    <property type="match status" value="1"/>
</dbReference>
<evidence type="ECO:0000313" key="7">
    <source>
        <dbReference type="WBParaSite" id="SSLN_0001870101-mRNA-1"/>
    </source>
</evidence>
<dbReference type="EMBL" id="UYSU01043528">
    <property type="protein sequence ID" value="VDM04406.1"/>
    <property type="molecule type" value="Genomic_DNA"/>
</dbReference>
<accession>A0A183TNH2</accession>
<keyword evidence="6" id="KW-1185">Reference proteome</keyword>
<gene>
    <name evidence="5" type="ORF">SSLN_LOCUS18020</name>
</gene>
<dbReference type="Proteomes" id="UP000275846">
    <property type="component" value="Unassembled WGS sequence"/>
</dbReference>
<feature type="region of interest" description="Important for donor substrate binding" evidence="3">
    <location>
        <begin position="90"/>
        <end position="91"/>
    </location>
</feature>
<dbReference type="InterPro" id="IPR027350">
    <property type="entry name" value="GT23_dom"/>
</dbReference>
<dbReference type="GO" id="GO:0046921">
    <property type="term" value="F:alpha-(1-&gt;6)-fucosyltransferase activity"/>
    <property type="evidence" value="ECO:0007669"/>
    <property type="project" value="TreeGrafter"/>
</dbReference>
<comment type="similarity">
    <text evidence="3">Belongs to the glycosyltransferase 23 family.</text>
</comment>
<dbReference type="WBParaSite" id="SSLN_0001870101-mRNA-1">
    <property type="protein sequence ID" value="SSLN_0001870101-mRNA-1"/>
    <property type="gene ID" value="SSLN_0001870101"/>
</dbReference>
<organism evidence="7">
    <name type="scientific">Schistocephalus solidus</name>
    <name type="common">Tapeworm</name>
    <dbReference type="NCBI Taxonomy" id="70667"/>
    <lineage>
        <taxon>Eukaryota</taxon>
        <taxon>Metazoa</taxon>
        <taxon>Spiralia</taxon>
        <taxon>Lophotrochozoa</taxon>
        <taxon>Platyhelminthes</taxon>
        <taxon>Cestoda</taxon>
        <taxon>Eucestoda</taxon>
        <taxon>Diphyllobothriidea</taxon>
        <taxon>Diphyllobothriidae</taxon>
        <taxon>Schistocephalus</taxon>
    </lineage>
</organism>
<dbReference type="Gene3D" id="3.40.50.11350">
    <property type="match status" value="1"/>
</dbReference>
<dbReference type="GO" id="GO:0006487">
    <property type="term" value="P:protein N-linked glycosylation"/>
    <property type="evidence" value="ECO:0007669"/>
    <property type="project" value="TreeGrafter"/>
</dbReference>
<dbReference type="PANTHER" id="PTHR13132:SF29">
    <property type="entry name" value="ALPHA-(1,6)-FUCOSYLTRANSFERASE"/>
    <property type="match status" value="1"/>
</dbReference>
<sequence length="147" mass="17124">MQKDLFLPFSNCSQRHAAWQSEIELIENELPKLTDAVGDPFPWYRGHLLGCILRAAHPDLRQAIEMELQNMRRGLHGEVYDKPIGSIHVRRTDKLIKEAKSHAVEEYMFHVERFFDLKEMKYSLETGSVSPPSWSPRRRVYLASDDA</sequence>
<protein>
    <submittedName>
        <fullName evidence="7">GT23 domain-containing protein</fullName>
    </submittedName>
</protein>
<dbReference type="OrthoDB" id="2014825at2759"/>
<evidence type="ECO:0000259" key="4">
    <source>
        <dbReference type="PROSITE" id="PS51659"/>
    </source>
</evidence>
<evidence type="ECO:0000256" key="3">
    <source>
        <dbReference type="PROSITE-ProRule" id="PRU00992"/>
    </source>
</evidence>
<feature type="domain" description="GT23" evidence="4">
    <location>
        <begin position="1"/>
        <end position="147"/>
    </location>
</feature>
<keyword evidence="1 3" id="KW-0328">Glycosyltransferase</keyword>
<name>A0A183TNH2_SCHSO</name>
<dbReference type="PANTHER" id="PTHR13132">
    <property type="entry name" value="ALPHA- 1,6 -FUCOSYLTRANSFERASE"/>
    <property type="match status" value="1"/>
</dbReference>